<dbReference type="EMBL" id="UINC01207346">
    <property type="protein sequence ID" value="SVE29390.1"/>
    <property type="molecule type" value="Genomic_DNA"/>
</dbReference>
<name>A0A383CBB6_9ZZZZ</name>
<dbReference type="AlphaFoldDB" id="A0A383CBB6"/>
<evidence type="ECO:0000313" key="1">
    <source>
        <dbReference type="EMBL" id="SVE29390.1"/>
    </source>
</evidence>
<reference evidence="1" key="1">
    <citation type="submission" date="2018-05" db="EMBL/GenBank/DDBJ databases">
        <authorList>
            <person name="Lanie J.A."/>
            <person name="Ng W.-L."/>
            <person name="Kazmierczak K.M."/>
            <person name="Andrzejewski T.M."/>
            <person name="Davidsen T.M."/>
            <person name="Wayne K.J."/>
            <person name="Tettelin H."/>
            <person name="Glass J.I."/>
            <person name="Rusch D."/>
            <person name="Podicherti R."/>
            <person name="Tsui H.-C.T."/>
            <person name="Winkler M.E."/>
        </authorList>
    </citation>
    <scope>NUCLEOTIDE SEQUENCE</scope>
</reference>
<proteinExistence type="predicted"/>
<feature type="non-terminal residue" evidence="1">
    <location>
        <position position="1"/>
    </location>
</feature>
<feature type="non-terminal residue" evidence="1">
    <location>
        <position position="241"/>
    </location>
</feature>
<accession>A0A383CBB6</accession>
<organism evidence="1">
    <name type="scientific">marine metagenome</name>
    <dbReference type="NCBI Taxonomy" id="408172"/>
    <lineage>
        <taxon>unclassified sequences</taxon>
        <taxon>metagenomes</taxon>
        <taxon>ecological metagenomes</taxon>
    </lineage>
</organism>
<protein>
    <submittedName>
        <fullName evidence="1">Uncharacterized protein</fullName>
    </submittedName>
</protein>
<gene>
    <name evidence="1" type="ORF">METZ01_LOCUS482244</name>
</gene>
<sequence length="241" mass="22908">SDGNGAGDFSIGTSTTLSTGNNSLTLTANEIDILGTISSGTGSTTIAVSDGGTIGLGGTSGNMTITDAELSKITAGTLNIGNSSTGNITVDGISAANSDNVGTVNLTTASGSSVSFSNNDSTFNALAVNGGSTSFGNGLTIATDTGKFSLNSSAITSEGALALTGATGIDFGAGVVFTGGGDVSMSTNSGDLVGAGAFTLTSTGNISLSENLTTAGTTVIATDSDGNGAGDFSIGTSTTLS</sequence>